<dbReference type="Proteomes" id="UP000515204">
    <property type="component" value="Unplaced"/>
</dbReference>
<dbReference type="SUPFAM" id="SSF50044">
    <property type="entry name" value="SH3-domain"/>
    <property type="match status" value="1"/>
</dbReference>
<feature type="region of interest" description="Disordered" evidence="3">
    <location>
        <begin position="442"/>
        <end position="481"/>
    </location>
</feature>
<evidence type="ECO:0000256" key="1">
    <source>
        <dbReference type="ARBA" id="ARBA00022443"/>
    </source>
</evidence>
<reference evidence="8" key="1">
    <citation type="submission" date="2025-08" db="UniProtKB">
        <authorList>
            <consortium name="RefSeq"/>
        </authorList>
    </citation>
    <scope>IDENTIFICATION</scope>
</reference>
<proteinExistence type="predicted"/>
<evidence type="ECO:0000313" key="8">
    <source>
        <dbReference type="RefSeq" id="XP_014475420.1"/>
    </source>
</evidence>
<dbReference type="SUPFAM" id="SSF140741">
    <property type="entry name" value="RUN domain-like"/>
    <property type="match status" value="1"/>
</dbReference>
<dbReference type="RefSeq" id="XP_014475420.1">
    <property type="nucleotide sequence ID" value="XM_014619934.1"/>
</dbReference>
<dbReference type="SMART" id="SM00593">
    <property type="entry name" value="RUN"/>
    <property type="match status" value="1"/>
</dbReference>
<evidence type="ECO:0000256" key="2">
    <source>
        <dbReference type="PROSITE-ProRule" id="PRU00192"/>
    </source>
</evidence>
<dbReference type="Pfam" id="PF02759">
    <property type="entry name" value="RUN"/>
    <property type="match status" value="1"/>
</dbReference>
<evidence type="ECO:0000313" key="7">
    <source>
        <dbReference type="Proteomes" id="UP000515204"/>
    </source>
</evidence>
<feature type="region of interest" description="Disordered" evidence="3">
    <location>
        <begin position="374"/>
        <end position="409"/>
    </location>
</feature>
<feature type="signal peptide" evidence="4">
    <location>
        <begin position="1"/>
        <end position="19"/>
    </location>
</feature>
<keyword evidence="7" id="KW-1185">Reference proteome</keyword>
<dbReference type="PANTHER" id="PTHR15591">
    <property type="entry name" value="RUN AND SH3 DOMAIN CONTAINING"/>
    <property type="match status" value="1"/>
</dbReference>
<feature type="compositionally biased region" description="Low complexity" evidence="3">
    <location>
        <begin position="738"/>
        <end position="750"/>
    </location>
</feature>
<feature type="region of interest" description="Disordered" evidence="3">
    <location>
        <begin position="1449"/>
        <end position="1524"/>
    </location>
</feature>
<dbReference type="OrthoDB" id="9884296at2759"/>
<dbReference type="InterPro" id="IPR047343">
    <property type="entry name" value="RUSC1_2"/>
</dbReference>
<evidence type="ECO:0000259" key="5">
    <source>
        <dbReference type="PROSITE" id="PS50002"/>
    </source>
</evidence>
<dbReference type="Pfam" id="PF07653">
    <property type="entry name" value="SH3_2"/>
    <property type="match status" value="1"/>
</dbReference>
<feature type="compositionally biased region" description="Basic and acidic residues" evidence="3">
    <location>
        <begin position="1449"/>
        <end position="1462"/>
    </location>
</feature>
<dbReference type="InterPro" id="IPR036028">
    <property type="entry name" value="SH3-like_dom_sf"/>
</dbReference>
<evidence type="ECO:0000256" key="4">
    <source>
        <dbReference type="SAM" id="SignalP"/>
    </source>
</evidence>
<protein>
    <submittedName>
        <fullName evidence="8">Uncharacterized protein LOC106744846 isoform X2</fullName>
    </submittedName>
</protein>
<dbReference type="Gene3D" id="1.20.58.900">
    <property type="match status" value="1"/>
</dbReference>
<dbReference type="GO" id="GO:0031410">
    <property type="term" value="C:cytoplasmic vesicle"/>
    <property type="evidence" value="ECO:0007669"/>
    <property type="project" value="TreeGrafter"/>
</dbReference>
<feature type="region of interest" description="Disordered" evidence="3">
    <location>
        <begin position="1331"/>
        <end position="1356"/>
    </location>
</feature>
<keyword evidence="4" id="KW-0732">Signal</keyword>
<feature type="chain" id="PRO_5028191893" evidence="4">
    <location>
        <begin position="20"/>
        <end position="1582"/>
    </location>
</feature>
<evidence type="ECO:0000259" key="6">
    <source>
        <dbReference type="PROSITE" id="PS50826"/>
    </source>
</evidence>
<keyword evidence="1 2" id="KW-0728">SH3 domain</keyword>
<feature type="domain" description="SH3" evidence="5">
    <location>
        <begin position="1523"/>
        <end position="1582"/>
    </location>
</feature>
<dbReference type="SMART" id="SM00326">
    <property type="entry name" value="SH3"/>
    <property type="match status" value="1"/>
</dbReference>
<dbReference type="GeneID" id="106744846"/>
<feature type="domain" description="RUN" evidence="6">
    <location>
        <begin position="1075"/>
        <end position="1220"/>
    </location>
</feature>
<dbReference type="InterPro" id="IPR037213">
    <property type="entry name" value="Run_dom_sf"/>
</dbReference>
<dbReference type="PROSITE" id="PS50826">
    <property type="entry name" value="RUN"/>
    <property type="match status" value="1"/>
</dbReference>
<name>A0A6P3XAX1_DINQU</name>
<feature type="region of interest" description="Disordered" evidence="3">
    <location>
        <begin position="810"/>
        <end position="844"/>
    </location>
</feature>
<feature type="compositionally biased region" description="Polar residues" evidence="3">
    <location>
        <begin position="374"/>
        <end position="403"/>
    </location>
</feature>
<feature type="region of interest" description="Disordered" evidence="3">
    <location>
        <begin position="730"/>
        <end position="779"/>
    </location>
</feature>
<dbReference type="Gene3D" id="2.30.30.40">
    <property type="entry name" value="SH3 Domains"/>
    <property type="match status" value="1"/>
</dbReference>
<sequence length="1582" mass="176766">MMIVLLLCIIMKIAEFSAGRTSPPLATMSVSARPPPLACNRRCRRCKRHRSPSSKRKHRRQSCGDKCTLRKFAGEGAAVMEDPQTPGSDCNSNPATDSIQQDLIGSEFVQDNVEYQWFIDYGYRDGGLHIHPSVLSSLSASYSPKDLGYYDDLARNLDANLAEIDMESFRTADIHTLLTALPVMCTEPVQHSEGEDSACSTADTISICKSSLLFSPLKETPVLPPGGSYSVDSLDCEDMLLTCQTNNKNNYTIAFEGSITMYSDGSQDFENQDKHKTYESPDLSYGKQKNGKTMLDLSMACSDSKIYTTWSNLKHSSMNKVITRHPSGNNNTMPDILQSAANLTLGGMSKRSQSLPDLSRVREFQHTNIPLNFSVDSAESSNPIQRLQSSGSAMSRSTNAESSDNGEHACTKKLQNLSLVRLFMKQKSMSVEGMSLTLDQSDSISDNGWPTSNSGSDSATNTNTQIQRQNQGNNGDRHVSEDDFSINWIRRDIANRDTENPREMNFLKCASPTKVDKIEMASSASVEELSESISKSGCTSGQMSFDIINSPFEQQKNGWVGLTEKKHPICRTTGIQANAEMEDNSAQTSLIFIPPTQEPGPLLQETIVNKKPIYVVYPNYTLPDLSFLNIKDTKVDNVALKPHTFDKSKTEWKRTARTGRPFSCNDIDALRQRGFAHIKDWESLTFLLPNEYKKILHDVPEVSRHINMNEEVRRPLFCLSPPMRHKVRPISEIVPNNTSSTSSTATQPSSGYRGSSTILTDSSTNQQQQQQQPLPNNAVNPLYLYRYDSISSEASLVNNDKKMHRLNHARQACPSLPKRSVSLPQGDGEPDFNNGRVPPRPPLPRSILRKNKVLASKRYSMFEMGDVGETEEQPVEVNKRMSLQEPYYMNNDLQLLCRGRTIDSEKDVDETEEERYHIERLNEVANTNVESRTSQHSDDDVKQLEDYLKRSGLSSQSSDGDTENADVKLRSYVRKFLALRMNKEPLVRNVDTGDLQRKTVSFAVHQRKKHLDPKPNNLNVAVNEQNQDQVVEDRLMELEEKKKMVSSVNKAVDLLLKYWNADTDHTRHNYNERNECAQICLSNLCPALYAIMSDGLKPHLNSTFGPITNSVWQVVEASSQQGPLTKTLNELVQRINGEDVITEGMLKFHAFVFGLLNLRALDAWFAYLCTRESILRKHYSNTSLFVGALANSSARETVDSLLYILNPLAFCPFHLDLLYQYRQLQNSFGSINSHAMNAVNFRNADISLKELEAEKTESYGMVPSPKKIRPRSCVAYNADDKCGVLHKGDPQNLKKRFSSALSSKAFYALDKLASEDSEDYTDSLEHSPLNRAAAKQPQHPKLQSPDIKANDDDGITGETKFRKLQEKWELMIGKEGGKNQATLTTPPSPVRTFGALGKSKIPRLLTSPVKQSNTVPIVGRPIKSPVSGIPSLKKPTAFSATKALPKKPVDTKVKDVTRRTSRVDQNAPGTPRIHTTRPSSLPYKSHGITSNDKNLISPHRRAASTSLPRPNVATVSRNPVSKPPHREVRTLTHRIPSDTGHLSFAEGEKLKVILEVDNKWLLCAKGDRRGLVPRACVHSLST</sequence>
<organism evidence="7 8">
    <name type="scientific">Dinoponera quadriceps</name>
    <name type="common">South American ant</name>
    <dbReference type="NCBI Taxonomy" id="609295"/>
    <lineage>
        <taxon>Eukaryota</taxon>
        <taxon>Metazoa</taxon>
        <taxon>Ecdysozoa</taxon>
        <taxon>Arthropoda</taxon>
        <taxon>Hexapoda</taxon>
        <taxon>Insecta</taxon>
        <taxon>Pterygota</taxon>
        <taxon>Neoptera</taxon>
        <taxon>Endopterygota</taxon>
        <taxon>Hymenoptera</taxon>
        <taxon>Apocrita</taxon>
        <taxon>Aculeata</taxon>
        <taxon>Formicoidea</taxon>
        <taxon>Formicidae</taxon>
        <taxon>Ponerinae</taxon>
        <taxon>Ponerini</taxon>
        <taxon>Dinoponera</taxon>
    </lineage>
</organism>
<dbReference type="CDD" id="cd17685">
    <property type="entry name" value="RUN_RUSC"/>
    <property type="match status" value="1"/>
</dbReference>
<accession>A0A6P3XAX1</accession>
<feature type="compositionally biased region" description="Polar residues" evidence="3">
    <location>
        <begin position="1503"/>
        <end position="1519"/>
    </location>
</feature>
<feature type="compositionally biased region" description="Polar residues" evidence="3">
    <location>
        <begin position="752"/>
        <end position="765"/>
    </location>
</feature>
<feature type="compositionally biased region" description="Polar residues" evidence="3">
    <location>
        <begin position="442"/>
        <end position="459"/>
    </location>
</feature>
<gene>
    <name evidence="8" type="primary">LOC106744846</name>
</gene>
<feature type="compositionally biased region" description="Low complexity" evidence="3">
    <location>
        <begin position="460"/>
        <end position="474"/>
    </location>
</feature>
<dbReference type="InterPro" id="IPR001452">
    <property type="entry name" value="SH3_domain"/>
</dbReference>
<dbReference type="PROSITE" id="PS50002">
    <property type="entry name" value="SH3"/>
    <property type="match status" value="1"/>
</dbReference>
<dbReference type="PANTHER" id="PTHR15591:SF13">
    <property type="entry name" value="RUN DOMAIN-CONTAINING PROTEIN"/>
    <property type="match status" value="1"/>
</dbReference>
<dbReference type="InterPro" id="IPR004012">
    <property type="entry name" value="Run_dom"/>
</dbReference>
<evidence type="ECO:0000256" key="3">
    <source>
        <dbReference type="SAM" id="MobiDB-lite"/>
    </source>
</evidence>